<dbReference type="PIRSF" id="PIRSF000196">
    <property type="entry name" value="Pro_dehydrog"/>
    <property type="match status" value="1"/>
</dbReference>
<comment type="catalytic activity">
    <reaction evidence="8">
        <text>L-proline + a quinone = (S)-1-pyrroline-5-carboxylate + a quinol + H(+)</text>
        <dbReference type="Rhea" id="RHEA:23784"/>
        <dbReference type="ChEBI" id="CHEBI:15378"/>
        <dbReference type="ChEBI" id="CHEBI:17388"/>
        <dbReference type="ChEBI" id="CHEBI:24646"/>
        <dbReference type="ChEBI" id="CHEBI:60039"/>
        <dbReference type="ChEBI" id="CHEBI:132124"/>
        <dbReference type="EC" id="1.5.5.2"/>
    </reaction>
</comment>
<evidence type="ECO:0000256" key="2">
    <source>
        <dbReference type="ARBA" id="ARBA00012695"/>
    </source>
</evidence>
<dbReference type="UniPathway" id="UPA00261">
    <property type="reaction ID" value="UER00373"/>
</dbReference>
<keyword evidence="7" id="KW-0642">Proline metabolism</keyword>
<dbReference type="AlphaFoldDB" id="A0A1I3UZP2"/>
<gene>
    <name evidence="12" type="ORF">SAMN05192584_10212</name>
</gene>
<evidence type="ECO:0000256" key="8">
    <source>
        <dbReference type="ARBA" id="ARBA00048779"/>
    </source>
</evidence>
<dbReference type="GO" id="GO:0010133">
    <property type="term" value="P:L-proline catabolic process to L-glutamate"/>
    <property type="evidence" value="ECO:0007669"/>
    <property type="project" value="UniProtKB-UniPathway"/>
</dbReference>
<feature type="binding site" evidence="9">
    <location>
        <position position="288"/>
    </location>
    <ligand>
        <name>substrate</name>
    </ligand>
</feature>
<feature type="binding site" evidence="9">
    <location>
        <position position="289"/>
    </location>
    <ligand>
        <name>substrate</name>
    </ligand>
</feature>
<evidence type="ECO:0000256" key="10">
    <source>
        <dbReference type="PIRSR" id="PIRSR000196-2"/>
    </source>
</evidence>
<proteinExistence type="predicted"/>
<dbReference type="InterPro" id="IPR029041">
    <property type="entry name" value="FAD-linked_oxidoreductase-like"/>
</dbReference>
<evidence type="ECO:0000256" key="1">
    <source>
        <dbReference type="ARBA" id="ARBA00004739"/>
    </source>
</evidence>
<dbReference type="Proteomes" id="UP000198928">
    <property type="component" value="Unassembled WGS sequence"/>
</dbReference>
<comment type="cofactor">
    <cofactor evidence="10">
        <name>FAD</name>
        <dbReference type="ChEBI" id="CHEBI:57692"/>
    </cofactor>
    <text evidence="10">Binds 1 FAD per subunit.</text>
</comment>
<feature type="binding site" evidence="10">
    <location>
        <position position="163"/>
    </location>
    <ligand>
        <name>FAD</name>
        <dbReference type="ChEBI" id="CHEBI:57692"/>
    </ligand>
</feature>
<evidence type="ECO:0000256" key="7">
    <source>
        <dbReference type="ARBA" id="ARBA00023062"/>
    </source>
</evidence>
<keyword evidence="6" id="KW-0560">Oxidoreductase</keyword>
<keyword evidence="5 10" id="KW-0274">FAD</keyword>
<accession>A0A1I3UZP2</accession>
<dbReference type="SUPFAM" id="SSF51730">
    <property type="entry name" value="FAD-linked oxidoreductase"/>
    <property type="match status" value="1"/>
</dbReference>
<comment type="pathway">
    <text evidence="1">Amino-acid degradation; L-proline degradation into L-glutamate; L-glutamate from L-proline: step 1/2.</text>
</comment>
<dbReference type="EC" id="1.5.5.2" evidence="2"/>
<dbReference type="InterPro" id="IPR015659">
    <property type="entry name" value="Proline_oxidase"/>
</dbReference>
<sequence>MLGPVLLAAARSDSIRRVVSAAPVTRPVVDRFVAGERLDQAMETVRSLTGRGLEVTLDHLGEDVTDRTEALRARDAYLALAEALREAGLGARAEMSVKLSAFGQALPGGDDIAYEGVLRVVEAAAEADTTVTLDMEDHTTVDSTLAILAKLRERFPATGAVLQSYLYRTEDDCRALAGEGSRVRLVKGAYKEPASVALQDKHEVDRAYVRCLRILMAGEGYPMIGSHDPRMVAIARELARRAGRKPDEYEFQMLYGIRTAEQERLAAAGHRMRVYVPYGTDWYGYFMRRLAERPANLAFFLRSLATRG</sequence>
<evidence type="ECO:0000256" key="4">
    <source>
        <dbReference type="ARBA" id="ARBA00022741"/>
    </source>
</evidence>
<evidence type="ECO:0000256" key="9">
    <source>
        <dbReference type="PIRSR" id="PIRSR000196-1"/>
    </source>
</evidence>
<dbReference type="Gene3D" id="3.20.20.220">
    <property type="match status" value="1"/>
</dbReference>
<evidence type="ECO:0000259" key="11">
    <source>
        <dbReference type="Pfam" id="PF01619"/>
    </source>
</evidence>
<feature type="binding site" evidence="10">
    <location>
        <position position="135"/>
    </location>
    <ligand>
        <name>FAD</name>
        <dbReference type="ChEBI" id="CHEBI:57692"/>
    </ligand>
</feature>
<reference evidence="13" key="1">
    <citation type="submission" date="2016-10" db="EMBL/GenBank/DDBJ databases">
        <authorList>
            <person name="Varghese N."/>
            <person name="Submissions S."/>
        </authorList>
    </citation>
    <scope>NUCLEOTIDE SEQUENCE [LARGE SCALE GENOMIC DNA]</scope>
    <source>
        <strain evidence="13">PL19</strain>
    </source>
</reference>
<feature type="domain" description="Proline dehydrogenase" evidence="11">
    <location>
        <begin position="41"/>
        <end position="299"/>
    </location>
</feature>
<keyword evidence="4 10" id="KW-0547">Nucleotide-binding</keyword>
<dbReference type="RefSeq" id="WP_093847454.1">
    <property type="nucleotide sequence ID" value="NZ_FOSG01000002.1"/>
</dbReference>
<protein>
    <recommendedName>
        <fullName evidence="2">proline dehydrogenase</fullName>
        <ecNumber evidence="2">1.5.5.2</ecNumber>
    </recommendedName>
</protein>
<dbReference type="EMBL" id="FOSG01000002">
    <property type="protein sequence ID" value="SFJ87546.1"/>
    <property type="molecule type" value="Genomic_DNA"/>
</dbReference>
<dbReference type="Pfam" id="PF01619">
    <property type="entry name" value="Pro_dh"/>
    <property type="match status" value="1"/>
</dbReference>
<organism evidence="12 13">
    <name type="scientific">Streptomyces pini</name>
    <dbReference type="NCBI Taxonomy" id="1520580"/>
    <lineage>
        <taxon>Bacteria</taxon>
        <taxon>Bacillati</taxon>
        <taxon>Actinomycetota</taxon>
        <taxon>Actinomycetes</taxon>
        <taxon>Kitasatosporales</taxon>
        <taxon>Streptomycetaceae</taxon>
        <taxon>Streptomyces</taxon>
    </lineage>
</organism>
<feature type="binding site" evidence="10">
    <location>
        <begin position="226"/>
        <end position="227"/>
    </location>
    <ligand>
        <name>FAD</name>
        <dbReference type="ChEBI" id="CHEBI:57692"/>
    </ligand>
</feature>
<dbReference type="InterPro" id="IPR008219">
    <property type="entry name" value="PRODH_bac_arc"/>
</dbReference>
<feature type="binding site" evidence="10">
    <location>
        <position position="201"/>
    </location>
    <ligand>
        <name>FAD</name>
        <dbReference type="ChEBI" id="CHEBI:57692"/>
    </ligand>
</feature>
<evidence type="ECO:0000256" key="3">
    <source>
        <dbReference type="ARBA" id="ARBA00022630"/>
    </source>
</evidence>
<dbReference type="PANTHER" id="PTHR13914:SF0">
    <property type="entry name" value="PROLINE DEHYDROGENASE 1, MITOCHONDRIAL"/>
    <property type="match status" value="1"/>
</dbReference>
<dbReference type="InterPro" id="IPR002872">
    <property type="entry name" value="Proline_DH_dom"/>
</dbReference>
<evidence type="ECO:0000313" key="13">
    <source>
        <dbReference type="Proteomes" id="UP000198928"/>
    </source>
</evidence>
<dbReference type="OrthoDB" id="9773461at2"/>
<keyword evidence="13" id="KW-1185">Reference proteome</keyword>
<dbReference type="GO" id="GO:0004657">
    <property type="term" value="F:proline dehydrogenase activity"/>
    <property type="evidence" value="ECO:0007669"/>
    <property type="project" value="UniProtKB-EC"/>
</dbReference>
<name>A0A1I3UZP2_9ACTN</name>
<feature type="binding site" evidence="10">
    <location>
        <begin position="187"/>
        <end position="189"/>
    </location>
    <ligand>
        <name>FAD</name>
        <dbReference type="ChEBI" id="CHEBI:57692"/>
    </ligand>
</feature>
<evidence type="ECO:0000256" key="5">
    <source>
        <dbReference type="ARBA" id="ARBA00022827"/>
    </source>
</evidence>
<dbReference type="PANTHER" id="PTHR13914">
    <property type="entry name" value="PROLINE OXIDASE"/>
    <property type="match status" value="1"/>
</dbReference>
<dbReference type="GO" id="GO:0000166">
    <property type="term" value="F:nucleotide binding"/>
    <property type="evidence" value="ECO:0007669"/>
    <property type="project" value="UniProtKB-KW"/>
</dbReference>
<keyword evidence="3" id="KW-0285">Flavoprotein</keyword>
<evidence type="ECO:0000313" key="12">
    <source>
        <dbReference type="EMBL" id="SFJ87546.1"/>
    </source>
</evidence>
<feature type="binding site" evidence="9">
    <location>
        <position position="98"/>
    </location>
    <ligand>
        <name>substrate</name>
    </ligand>
</feature>
<evidence type="ECO:0000256" key="6">
    <source>
        <dbReference type="ARBA" id="ARBA00023002"/>
    </source>
</evidence>